<accession>A0A502CG24</accession>
<protein>
    <submittedName>
        <fullName evidence="1">Uncharacterized protein</fullName>
    </submittedName>
</protein>
<dbReference type="EMBL" id="RCZK01000005">
    <property type="protein sequence ID" value="TPG12675.1"/>
    <property type="molecule type" value="Genomic_DNA"/>
</dbReference>
<evidence type="ECO:0000313" key="1">
    <source>
        <dbReference type="EMBL" id="TPG12675.1"/>
    </source>
</evidence>
<dbReference type="Proteomes" id="UP000318413">
    <property type="component" value="Unassembled WGS sequence"/>
</dbReference>
<comment type="caution">
    <text evidence="1">The sequence shown here is derived from an EMBL/GenBank/DDBJ whole genome shotgun (WGS) entry which is preliminary data.</text>
</comment>
<reference evidence="1 2" key="1">
    <citation type="journal article" date="2019" name="Environ. Microbiol.">
        <title>Species interactions and distinct microbial communities in high Arctic permafrost affected cryosols are associated with the CH4 and CO2 gas fluxes.</title>
        <authorList>
            <person name="Altshuler I."/>
            <person name="Hamel J."/>
            <person name="Turney S."/>
            <person name="Magnuson E."/>
            <person name="Levesque R."/>
            <person name="Greer C."/>
            <person name="Whyte L.G."/>
        </authorList>
    </citation>
    <scope>NUCLEOTIDE SEQUENCE [LARGE SCALE GENOMIC DNA]</scope>
    <source>
        <strain evidence="1 2">S5.1</strain>
    </source>
</reference>
<evidence type="ECO:0000313" key="2">
    <source>
        <dbReference type="Proteomes" id="UP000318413"/>
    </source>
</evidence>
<name>A0A502CG24_9SPHN</name>
<sequence>MRRIGRRSAMILMNQFLPATGRWRADGVTEGRPQAMRLELPLHHALRSRSPSPGRGGMAL</sequence>
<keyword evidence="2" id="KW-1185">Reference proteome</keyword>
<organism evidence="1 2">
    <name type="scientific">Sphingomonas oligophenolica</name>
    <dbReference type="NCBI Taxonomy" id="301154"/>
    <lineage>
        <taxon>Bacteria</taxon>
        <taxon>Pseudomonadati</taxon>
        <taxon>Pseudomonadota</taxon>
        <taxon>Alphaproteobacteria</taxon>
        <taxon>Sphingomonadales</taxon>
        <taxon>Sphingomonadaceae</taxon>
        <taxon>Sphingomonas</taxon>
    </lineage>
</organism>
<proteinExistence type="predicted"/>
<gene>
    <name evidence="1" type="ORF">EAH84_07795</name>
</gene>
<dbReference type="AlphaFoldDB" id="A0A502CG24"/>